<keyword evidence="7" id="KW-1185">Reference proteome</keyword>
<keyword evidence="5" id="KW-0472">Membrane</keyword>
<keyword evidence="2" id="KW-0997">Cell inner membrane</keyword>
<reference evidence="6" key="2">
    <citation type="submission" date="2020-09" db="EMBL/GenBank/DDBJ databases">
        <authorList>
            <person name="Sun Q."/>
            <person name="Kim S."/>
        </authorList>
    </citation>
    <scope>NUCLEOTIDE SEQUENCE</scope>
    <source>
        <strain evidence="6">KCTC 23430</strain>
    </source>
</reference>
<dbReference type="InterPro" id="IPR010664">
    <property type="entry name" value="LipoPS_assembly_LptC-rel"/>
</dbReference>
<dbReference type="Proteomes" id="UP000644693">
    <property type="component" value="Unassembled WGS sequence"/>
</dbReference>
<gene>
    <name evidence="6" type="ORF">GCM10007053_02060</name>
</gene>
<keyword evidence="1" id="KW-1003">Cell membrane</keyword>
<evidence type="ECO:0000256" key="4">
    <source>
        <dbReference type="ARBA" id="ARBA00022989"/>
    </source>
</evidence>
<evidence type="ECO:0000256" key="2">
    <source>
        <dbReference type="ARBA" id="ARBA00022519"/>
    </source>
</evidence>
<dbReference type="PANTHER" id="PTHR37481:SF1">
    <property type="entry name" value="LIPOPOLYSACCHARIDE EXPORT SYSTEM PROTEIN LPTC"/>
    <property type="match status" value="1"/>
</dbReference>
<dbReference type="GO" id="GO:0030288">
    <property type="term" value="C:outer membrane-bounded periplasmic space"/>
    <property type="evidence" value="ECO:0007669"/>
    <property type="project" value="TreeGrafter"/>
</dbReference>
<evidence type="ECO:0008006" key="8">
    <source>
        <dbReference type="Google" id="ProtNLM"/>
    </source>
</evidence>
<name>A0A919CHY5_9GAMM</name>
<dbReference type="Pfam" id="PF06835">
    <property type="entry name" value="LptC"/>
    <property type="match status" value="1"/>
</dbReference>
<dbReference type="EMBL" id="BMYM01000001">
    <property type="protein sequence ID" value="GHD25813.1"/>
    <property type="molecule type" value="Genomic_DNA"/>
</dbReference>
<keyword evidence="4" id="KW-1133">Transmembrane helix</keyword>
<dbReference type="NCBIfam" id="TIGR04409">
    <property type="entry name" value="LptC_YrbK"/>
    <property type="match status" value="1"/>
</dbReference>
<dbReference type="InterPro" id="IPR026265">
    <property type="entry name" value="LptC"/>
</dbReference>
<evidence type="ECO:0000313" key="7">
    <source>
        <dbReference type="Proteomes" id="UP000644693"/>
    </source>
</evidence>
<dbReference type="AlphaFoldDB" id="A0A919CHY5"/>
<evidence type="ECO:0000256" key="3">
    <source>
        <dbReference type="ARBA" id="ARBA00022692"/>
    </source>
</evidence>
<proteinExistence type="predicted"/>
<evidence type="ECO:0000256" key="5">
    <source>
        <dbReference type="ARBA" id="ARBA00023136"/>
    </source>
</evidence>
<organism evidence="6 7">
    <name type="scientific">Parahalioglobus pacificus</name>
    <dbReference type="NCBI Taxonomy" id="930806"/>
    <lineage>
        <taxon>Bacteria</taxon>
        <taxon>Pseudomonadati</taxon>
        <taxon>Pseudomonadota</taxon>
        <taxon>Gammaproteobacteria</taxon>
        <taxon>Cellvibrionales</taxon>
        <taxon>Halieaceae</taxon>
        <taxon>Parahalioglobus</taxon>
    </lineage>
</organism>
<comment type="caution">
    <text evidence="6">The sequence shown here is derived from an EMBL/GenBank/DDBJ whole genome shotgun (WGS) entry which is preliminary data.</text>
</comment>
<reference evidence="6" key="1">
    <citation type="journal article" date="2014" name="Int. J. Syst. Evol. Microbiol.">
        <title>Complete genome sequence of Corynebacterium casei LMG S-19264T (=DSM 44701T), isolated from a smear-ripened cheese.</title>
        <authorList>
            <consortium name="US DOE Joint Genome Institute (JGI-PGF)"/>
            <person name="Walter F."/>
            <person name="Albersmeier A."/>
            <person name="Kalinowski J."/>
            <person name="Ruckert C."/>
        </authorList>
    </citation>
    <scope>NUCLEOTIDE SEQUENCE</scope>
    <source>
        <strain evidence="6">KCTC 23430</strain>
    </source>
</reference>
<dbReference type="InterPro" id="IPR052363">
    <property type="entry name" value="LPS_export_LptC"/>
</dbReference>
<evidence type="ECO:0000256" key="1">
    <source>
        <dbReference type="ARBA" id="ARBA00022475"/>
    </source>
</evidence>
<dbReference type="GO" id="GO:0005886">
    <property type="term" value="C:plasma membrane"/>
    <property type="evidence" value="ECO:0007669"/>
    <property type="project" value="InterPro"/>
</dbReference>
<protein>
    <recommendedName>
        <fullName evidence="8">Lipopolysaccharide export system protein LptC</fullName>
    </recommendedName>
</protein>
<dbReference type="GO" id="GO:0015221">
    <property type="term" value="F:lipopolysaccharide transmembrane transporter activity"/>
    <property type="evidence" value="ECO:0007669"/>
    <property type="project" value="InterPro"/>
</dbReference>
<dbReference type="GO" id="GO:0017089">
    <property type="term" value="F:glycolipid transfer activity"/>
    <property type="evidence" value="ECO:0007669"/>
    <property type="project" value="TreeGrafter"/>
</dbReference>
<accession>A0A919CHY5</accession>
<dbReference type="Gene3D" id="2.60.450.10">
    <property type="entry name" value="Lipopolysaccharide (LPS) transport protein A like domain"/>
    <property type="match status" value="1"/>
</dbReference>
<dbReference type="PANTHER" id="PTHR37481">
    <property type="entry name" value="LIPOPOLYSACCHARIDE EXPORT SYSTEM PROTEIN LPTC"/>
    <property type="match status" value="1"/>
</dbReference>
<evidence type="ECO:0000313" key="6">
    <source>
        <dbReference type="EMBL" id="GHD25813.1"/>
    </source>
</evidence>
<sequence length="188" mass="21108">MLRVALQVLLALSLVMAVLYFWRPADIRTPDSATAERRGDLPKTYLYAIQRTSYDETGELSGIVRAIKAQDFPEQRETRFTLPRIYTHDGDARTWSASADNGKLKHGSQKLFLTENVQLINDQSTARLDTQSMTLDLKAKTAISRVPVAMTEGANRIDAQGMEADLITERVRLQPNVESIYVPISNQP</sequence>
<keyword evidence="3" id="KW-0812">Transmembrane</keyword>